<evidence type="ECO:0000256" key="3">
    <source>
        <dbReference type="ARBA" id="ARBA00007931"/>
    </source>
</evidence>
<dbReference type="GO" id="GO:0004222">
    <property type="term" value="F:metalloendopeptidase activity"/>
    <property type="evidence" value="ECO:0007669"/>
    <property type="project" value="InterPro"/>
</dbReference>
<keyword evidence="11" id="KW-1185">Reference proteome</keyword>
<dbReference type="Gene3D" id="1.10.10.1150">
    <property type="entry name" value="Coenzyme PQQ synthesis protein D (PqqD)"/>
    <property type="match status" value="1"/>
</dbReference>
<dbReference type="GO" id="GO:0031293">
    <property type="term" value="P:membrane protein intracellular domain proteolysis"/>
    <property type="evidence" value="ECO:0007669"/>
    <property type="project" value="TreeGrafter"/>
</dbReference>
<dbReference type="PANTHER" id="PTHR13325">
    <property type="entry name" value="PROTEASE M50 MEMBRANE-BOUND TRANSCRIPTION FACTOR SITE 2 PROTEASE"/>
    <property type="match status" value="1"/>
</dbReference>
<comment type="similarity">
    <text evidence="3">Belongs to the peptidase M50B family.</text>
</comment>
<dbReference type="InterPro" id="IPR001193">
    <property type="entry name" value="MBTPS2"/>
</dbReference>
<evidence type="ECO:0000313" key="11">
    <source>
        <dbReference type="Proteomes" id="UP000198505"/>
    </source>
</evidence>
<feature type="domain" description="Peptidase M50" evidence="9">
    <location>
        <begin position="206"/>
        <end position="324"/>
    </location>
</feature>
<organism evidence="10 11">
    <name type="scientific">Vreelandella subterranea</name>
    <dbReference type="NCBI Taxonomy" id="416874"/>
    <lineage>
        <taxon>Bacteria</taxon>
        <taxon>Pseudomonadati</taxon>
        <taxon>Pseudomonadota</taxon>
        <taxon>Gammaproteobacteria</taxon>
        <taxon>Oceanospirillales</taxon>
        <taxon>Halomonadaceae</taxon>
        <taxon>Vreelandella</taxon>
    </lineage>
</organism>
<evidence type="ECO:0000256" key="1">
    <source>
        <dbReference type="ARBA" id="ARBA00001947"/>
    </source>
</evidence>
<keyword evidence="4 8" id="KW-0812">Transmembrane</keyword>
<keyword evidence="10" id="KW-0645">Protease</keyword>
<proteinExistence type="inferred from homology"/>
<comment type="cofactor">
    <cofactor evidence="1">
        <name>Zn(2+)</name>
        <dbReference type="ChEBI" id="CHEBI:29105"/>
    </cofactor>
</comment>
<evidence type="ECO:0000259" key="9">
    <source>
        <dbReference type="Pfam" id="PF02163"/>
    </source>
</evidence>
<accession>A0A1H9VQ82</accession>
<feature type="transmembrane region" description="Helical" evidence="8">
    <location>
        <begin position="387"/>
        <end position="408"/>
    </location>
</feature>
<reference evidence="11" key="1">
    <citation type="submission" date="2016-10" db="EMBL/GenBank/DDBJ databases">
        <authorList>
            <person name="Varghese N."/>
            <person name="Submissions S."/>
        </authorList>
    </citation>
    <scope>NUCLEOTIDE SEQUENCE [LARGE SCALE GENOMIC DNA]</scope>
    <source>
        <strain evidence="11">CGMCC 1.6495</strain>
    </source>
</reference>
<name>A0A1H9VQ82_9GAMM</name>
<feature type="transmembrane region" description="Helical" evidence="8">
    <location>
        <begin position="284"/>
        <end position="303"/>
    </location>
</feature>
<dbReference type="InterPro" id="IPR008915">
    <property type="entry name" value="Peptidase_M50"/>
</dbReference>
<dbReference type="InterPro" id="IPR041881">
    <property type="entry name" value="PqqD_sf"/>
</dbReference>
<evidence type="ECO:0000256" key="7">
    <source>
        <dbReference type="SAM" id="Coils"/>
    </source>
</evidence>
<protein>
    <submittedName>
        <fullName evidence="10">Putative peptide zinc metalloprotease protein</fullName>
    </submittedName>
</protein>
<evidence type="ECO:0000256" key="2">
    <source>
        <dbReference type="ARBA" id="ARBA00004127"/>
    </source>
</evidence>
<evidence type="ECO:0000256" key="8">
    <source>
        <dbReference type="SAM" id="Phobius"/>
    </source>
</evidence>
<dbReference type="Pfam" id="PF02163">
    <property type="entry name" value="Peptidase_M50"/>
    <property type="match status" value="1"/>
</dbReference>
<feature type="transmembrane region" description="Helical" evidence="8">
    <location>
        <begin position="155"/>
        <end position="178"/>
    </location>
</feature>
<feature type="transmembrane region" description="Helical" evidence="8">
    <location>
        <begin position="190"/>
        <end position="209"/>
    </location>
</feature>
<dbReference type="RefSeq" id="WP_092829072.1">
    <property type="nucleotide sequence ID" value="NZ_FOGS01000010.1"/>
</dbReference>
<dbReference type="EMBL" id="FOGS01000010">
    <property type="protein sequence ID" value="SES23708.1"/>
    <property type="molecule type" value="Genomic_DNA"/>
</dbReference>
<evidence type="ECO:0000313" key="10">
    <source>
        <dbReference type="EMBL" id="SES23708.1"/>
    </source>
</evidence>
<dbReference type="AlphaFoldDB" id="A0A1H9VQ82"/>
<dbReference type="GO" id="GO:0005737">
    <property type="term" value="C:cytoplasm"/>
    <property type="evidence" value="ECO:0007669"/>
    <property type="project" value="TreeGrafter"/>
</dbReference>
<gene>
    <name evidence="10" type="ORF">SAMN04487958_11078</name>
</gene>
<feature type="transmembrane region" description="Helical" evidence="8">
    <location>
        <begin position="428"/>
        <end position="449"/>
    </location>
</feature>
<feature type="coiled-coil region" evidence="7">
    <location>
        <begin position="526"/>
        <end position="553"/>
    </location>
</feature>
<keyword evidence="10" id="KW-0378">Hydrolase</keyword>
<dbReference type="GO" id="GO:0016020">
    <property type="term" value="C:membrane"/>
    <property type="evidence" value="ECO:0007669"/>
    <property type="project" value="InterPro"/>
</dbReference>
<evidence type="ECO:0000256" key="6">
    <source>
        <dbReference type="ARBA" id="ARBA00023136"/>
    </source>
</evidence>
<keyword evidence="6 8" id="KW-0472">Membrane</keyword>
<dbReference type="STRING" id="416874.SAMN04487958_11078"/>
<feature type="transmembrane region" description="Helical" evidence="8">
    <location>
        <begin position="359"/>
        <end position="381"/>
    </location>
</feature>
<feature type="transmembrane region" description="Helical" evidence="8">
    <location>
        <begin position="256"/>
        <end position="278"/>
    </location>
</feature>
<sequence length="716" mass="80071">MTSPLFSQHWHRVAELRLRLRQHTTLHRHEYRGEPWYVLYDNITGQVHRFTPEAYQIIGRLDGQRTLHEIWEQVSHSLGDAMPTQHELVQLIGRLHSANVLAGDGEVDVDELARRQTRQRRSKWLQMLRSPLGIRIPLVDPERFVAASYPLVRPLISPIGGLLWLATVASALLLAAIHWSALTENLADRVLSVGNLLLLVLIYPLIKVIHELGHAWATKDAGGEVHEVGIMLLVFFPVPYVDASAAAACPDKSRRMLVGAAGILVEVFLASLAMFVWVMAEPGILRALTFNVMLIAGVSTLLFNGNPLLRFDAYYVMADYLEIPNLFNRANQQVSYLVKRYLLGRREVTSQAETRRESFWLVSYALASFAYRLVIMVFIAVFVATRYLFVGIILAIWSISMTLLLPLIKMLKTMIADDALEGSRGKAWSWLLITLAGLALFLFMVPAPYATNVHGVVDTAAPNQLRLGASGELRVRHADNGIEVRRGETLMELSAPELGTEVALLKAQRRETLERLTANVGDAGELAILRETLALVERQLEDAEQRVEATRVVSPRDGLLLMPEGEPPLGMYLERGAEVGAVVRPEDLRIRALLPTHRAETVRSDATSVALRLPGSDATLASHLQWVSPRSTFEIPSEILTRDGGGQVALNPQAEQPLTAFRRHYLADFSAEALVDNASMLQLGSRVHVRIEHPSEPLGYRLWRSLRRAFLRLFDV</sequence>
<feature type="transmembrane region" description="Helical" evidence="8">
    <location>
        <begin position="229"/>
        <end position="249"/>
    </location>
</feature>
<keyword evidence="5 8" id="KW-1133">Transmembrane helix</keyword>
<keyword evidence="7" id="KW-0175">Coiled coil</keyword>
<dbReference type="PANTHER" id="PTHR13325:SF3">
    <property type="entry name" value="MEMBRANE-BOUND TRANSCRIPTION FACTOR SITE-2 PROTEASE"/>
    <property type="match status" value="1"/>
</dbReference>
<dbReference type="GO" id="GO:0012505">
    <property type="term" value="C:endomembrane system"/>
    <property type="evidence" value="ECO:0007669"/>
    <property type="project" value="UniProtKB-SubCell"/>
</dbReference>
<evidence type="ECO:0000256" key="4">
    <source>
        <dbReference type="ARBA" id="ARBA00022692"/>
    </source>
</evidence>
<keyword evidence="10" id="KW-0482">Metalloprotease</keyword>
<comment type="subcellular location">
    <subcellularLocation>
        <location evidence="2">Endomembrane system</location>
        <topology evidence="2">Multi-pass membrane protein</topology>
    </subcellularLocation>
</comment>
<dbReference type="Proteomes" id="UP000198505">
    <property type="component" value="Unassembled WGS sequence"/>
</dbReference>
<evidence type="ECO:0000256" key="5">
    <source>
        <dbReference type="ARBA" id="ARBA00022989"/>
    </source>
</evidence>